<protein>
    <submittedName>
        <fullName evidence="6">F420-dependent hydroxymycolic acid dehydrogenase</fullName>
        <ecNumber evidence="6">1.1.98.-</ecNumber>
    </submittedName>
</protein>
<feature type="domain" description="Luciferase-like" evidence="5">
    <location>
        <begin position="18"/>
        <end position="233"/>
    </location>
</feature>
<evidence type="ECO:0000313" key="7">
    <source>
        <dbReference type="Proteomes" id="UP000238296"/>
    </source>
</evidence>
<dbReference type="Gene3D" id="3.20.20.30">
    <property type="entry name" value="Luciferase-like domain"/>
    <property type="match status" value="1"/>
</dbReference>
<name>A0A2S8BSU2_9MYCO</name>
<dbReference type="PANTHER" id="PTHR42847:SF4">
    <property type="entry name" value="ALKANESULFONATE MONOOXYGENASE-RELATED"/>
    <property type="match status" value="1"/>
</dbReference>
<proteinExistence type="predicted"/>
<accession>A0A2S8BSU2</accession>
<dbReference type="InterPro" id="IPR036661">
    <property type="entry name" value="Luciferase-like_sf"/>
</dbReference>
<dbReference type="SUPFAM" id="SSF51679">
    <property type="entry name" value="Bacterial luciferase-like"/>
    <property type="match status" value="1"/>
</dbReference>
<dbReference type="EC" id="1.1.98.-" evidence="6"/>
<dbReference type="Proteomes" id="UP000238296">
    <property type="component" value="Unassembled WGS sequence"/>
</dbReference>
<sequence length="278" mass="30647">MQFGLCYFPTDYGMQPDALAAAAEERGFESLLFCEHTHIPVSRKSPYPGGGELPRMYIHTYDPFVACTAAAAATRRLKIGTGVCLVVERDPITTAKQVASVDRLSGGRFLFGVGAGWNREEMANHGTDPRVRMAILHERVAAMRRIWRDEQPEYHGQYVDFDPIWSYPKPIQAPPPVLVGGMGPTVEDRILAVGDGWLAQSVTRDNIDAFAERADKLQRRATDAGRDRVPISLFGASAADGMAERYAAAGIDRCLFLLPDADDTEVTHKLDRLAQRLG</sequence>
<organism evidence="6 7">
    <name type="scientific">Mycobacterium talmoniae</name>
    <dbReference type="NCBI Taxonomy" id="1858794"/>
    <lineage>
        <taxon>Bacteria</taxon>
        <taxon>Bacillati</taxon>
        <taxon>Actinomycetota</taxon>
        <taxon>Actinomycetes</taxon>
        <taxon>Mycobacteriales</taxon>
        <taxon>Mycobacteriaceae</taxon>
        <taxon>Mycobacterium</taxon>
    </lineage>
</organism>
<evidence type="ECO:0000256" key="3">
    <source>
        <dbReference type="ARBA" id="ARBA00023002"/>
    </source>
</evidence>
<evidence type="ECO:0000256" key="1">
    <source>
        <dbReference type="ARBA" id="ARBA00022630"/>
    </source>
</evidence>
<evidence type="ECO:0000259" key="5">
    <source>
        <dbReference type="Pfam" id="PF00296"/>
    </source>
</evidence>
<dbReference type="PANTHER" id="PTHR42847">
    <property type="entry name" value="ALKANESULFONATE MONOOXYGENASE"/>
    <property type="match status" value="1"/>
</dbReference>
<comment type="caution">
    <text evidence="6">The sequence shown here is derived from an EMBL/GenBank/DDBJ whole genome shotgun (WGS) entry which is preliminary data.</text>
</comment>
<gene>
    <name evidence="6" type="primary">fgd2_1</name>
    <name evidence="6" type="ORF">C1Y40_00062</name>
</gene>
<keyword evidence="4" id="KW-0503">Monooxygenase</keyword>
<dbReference type="InterPro" id="IPR050172">
    <property type="entry name" value="SsuD_RutA_monooxygenase"/>
</dbReference>
<keyword evidence="2" id="KW-0288">FMN</keyword>
<dbReference type="InterPro" id="IPR019921">
    <property type="entry name" value="Lucif-like_OxRdtase_Rv2161c"/>
</dbReference>
<dbReference type="NCBIfam" id="TIGR03619">
    <property type="entry name" value="F420_Rv2161c"/>
    <property type="match status" value="1"/>
</dbReference>
<dbReference type="GO" id="GO:0008726">
    <property type="term" value="F:alkanesulfonate monooxygenase activity"/>
    <property type="evidence" value="ECO:0007669"/>
    <property type="project" value="TreeGrafter"/>
</dbReference>
<reference evidence="6 7" key="1">
    <citation type="journal article" date="2017" name="Int. J. Syst. Evol. Microbiol.">
        <title>Mycobacterium talmoniae sp. nov., a slowly growing mycobacterium isolated from human respiratory samples.</title>
        <authorList>
            <person name="Davidson R.M."/>
            <person name="DeGroote M.A."/>
            <person name="Marola J.L."/>
            <person name="Buss S."/>
            <person name="Jones V."/>
            <person name="McNeil M.R."/>
            <person name="Freifeld A.G."/>
            <person name="Elaine Epperson L."/>
            <person name="Hasan N.A."/>
            <person name="Jackson M."/>
            <person name="Iwen P.C."/>
            <person name="Salfinger M."/>
            <person name="Strong M."/>
        </authorList>
    </citation>
    <scope>NUCLEOTIDE SEQUENCE [LARGE SCALE GENOMIC DNA]</scope>
    <source>
        <strain evidence="6 7">ATCC BAA-2683</strain>
    </source>
</reference>
<evidence type="ECO:0000256" key="2">
    <source>
        <dbReference type="ARBA" id="ARBA00022643"/>
    </source>
</evidence>
<keyword evidence="1" id="KW-0285">Flavoprotein</keyword>
<dbReference type="Pfam" id="PF00296">
    <property type="entry name" value="Bac_luciferase"/>
    <property type="match status" value="1"/>
</dbReference>
<keyword evidence="3 6" id="KW-0560">Oxidoreductase</keyword>
<dbReference type="EMBL" id="PPEA01000011">
    <property type="protein sequence ID" value="PQM49712.1"/>
    <property type="molecule type" value="Genomic_DNA"/>
</dbReference>
<dbReference type="InterPro" id="IPR011251">
    <property type="entry name" value="Luciferase-like_dom"/>
</dbReference>
<dbReference type="AlphaFoldDB" id="A0A2S8BSU2"/>
<dbReference type="GO" id="GO:0046306">
    <property type="term" value="P:alkanesulfonate catabolic process"/>
    <property type="evidence" value="ECO:0007669"/>
    <property type="project" value="TreeGrafter"/>
</dbReference>
<evidence type="ECO:0000313" key="6">
    <source>
        <dbReference type="EMBL" id="PQM49712.1"/>
    </source>
</evidence>
<evidence type="ECO:0000256" key="4">
    <source>
        <dbReference type="ARBA" id="ARBA00023033"/>
    </source>
</evidence>